<dbReference type="EMBL" id="JACWZY010000031">
    <property type="protein sequence ID" value="MBD2704434.1"/>
    <property type="molecule type" value="Genomic_DNA"/>
</dbReference>
<dbReference type="RefSeq" id="WP_190891002.1">
    <property type="nucleotide sequence ID" value="NZ_JACWZY010000031.1"/>
</dbReference>
<evidence type="ECO:0000259" key="2">
    <source>
        <dbReference type="Pfam" id="PF14297"/>
    </source>
</evidence>
<evidence type="ECO:0000313" key="4">
    <source>
        <dbReference type="Proteomes" id="UP000598820"/>
    </source>
</evidence>
<protein>
    <submittedName>
        <fullName evidence="3">DUF4373 domain-containing protein</fullName>
    </submittedName>
</protein>
<evidence type="ECO:0000313" key="3">
    <source>
        <dbReference type="EMBL" id="MBD2704434.1"/>
    </source>
</evidence>
<comment type="caution">
    <text evidence="3">The sequence shown here is derived from an EMBL/GenBank/DDBJ whole genome shotgun (WGS) entry which is preliminary data.</text>
</comment>
<evidence type="ECO:0000256" key="1">
    <source>
        <dbReference type="SAM" id="MobiDB-lite"/>
    </source>
</evidence>
<sequence>MKYFLHDTNAFQDEKISELYMAFGYEGLGLFYTTLERLAAQEKPIKTVVLKKQLDVGRRLEKCWTFMESIGLLCTKNGETLSVRMLSYVETYEEKRKKDAERKSQQRDKQGVPKNVRKESRGSHNAKGKVNKDKVNKDNTNDADASSVPDLFEQFYDTYDKKVDRKKCQAKWGKLKPEDHKAILEHVPLYIKEHPDVNYRKNPLSYLNGAVWLDPIKPSSRPTEKEMVY</sequence>
<name>A0A926Y0K8_9BACT</name>
<dbReference type="InterPro" id="IPR025400">
    <property type="entry name" value="Lin1244/Lin1753-like_N"/>
</dbReference>
<keyword evidence="4" id="KW-1185">Reference proteome</keyword>
<gene>
    <name evidence="3" type="ORF">IC229_27585</name>
</gene>
<feature type="compositionally biased region" description="Basic and acidic residues" evidence="1">
    <location>
        <begin position="130"/>
        <end position="140"/>
    </location>
</feature>
<dbReference type="Proteomes" id="UP000598820">
    <property type="component" value="Unassembled WGS sequence"/>
</dbReference>
<reference evidence="3" key="1">
    <citation type="submission" date="2020-09" db="EMBL/GenBank/DDBJ databases">
        <authorList>
            <person name="Kim M.K."/>
        </authorList>
    </citation>
    <scope>NUCLEOTIDE SEQUENCE</scope>
    <source>
        <strain evidence="3">BT702</strain>
    </source>
</reference>
<dbReference type="AlphaFoldDB" id="A0A926Y0K8"/>
<accession>A0A926Y0K8</accession>
<dbReference type="Pfam" id="PF14297">
    <property type="entry name" value="Lin1244_N"/>
    <property type="match status" value="1"/>
</dbReference>
<feature type="domain" description="Lin1244/Lin1753-like N-terminal" evidence="2">
    <location>
        <begin position="3"/>
        <end position="57"/>
    </location>
</feature>
<feature type="compositionally biased region" description="Basic and acidic residues" evidence="1">
    <location>
        <begin position="96"/>
        <end position="122"/>
    </location>
</feature>
<organism evidence="3 4">
    <name type="scientific">Spirosoma profusum</name>
    <dbReference type="NCBI Taxonomy" id="2771354"/>
    <lineage>
        <taxon>Bacteria</taxon>
        <taxon>Pseudomonadati</taxon>
        <taxon>Bacteroidota</taxon>
        <taxon>Cytophagia</taxon>
        <taxon>Cytophagales</taxon>
        <taxon>Cytophagaceae</taxon>
        <taxon>Spirosoma</taxon>
    </lineage>
</organism>
<feature type="region of interest" description="Disordered" evidence="1">
    <location>
        <begin position="96"/>
        <end position="145"/>
    </location>
</feature>
<proteinExistence type="predicted"/>